<comment type="caution">
    <text evidence="9">The sequence shown here is derived from an EMBL/GenBank/DDBJ whole genome shotgun (WGS) entry which is preliminary data.</text>
</comment>
<comment type="similarity">
    <text evidence="8">Belongs to the MntP (TC 9.B.29) family.</text>
</comment>
<dbReference type="RefSeq" id="WP_008860248.1">
    <property type="nucleotide sequence ID" value="NZ_JH591189.1"/>
</dbReference>
<dbReference type="PATRIC" id="fig|742743.3.peg.1779"/>
<evidence type="ECO:0000256" key="1">
    <source>
        <dbReference type="ARBA" id="ARBA00022448"/>
    </source>
</evidence>
<dbReference type="PANTHER" id="PTHR35529:SF1">
    <property type="entry name" value="MANGANESE EFFLUX PUMP MNTP-RELATED"/>
    <property type="match status" value="1"/>
</dbReference>
<reference evidence="9 10" key="1">
    <citation type="submission" date="2011-11" db="EMBL/GenBank/DDBJ databases">
        <title>The Genome Sequence of Dialister succinatiphilus YIT 11850.</title>
        <authorList>
            <consortium name="The Broad Institute Genome Sequencing Platform"/>
            <person name="Earl A."/>
            <person name="Ward D."/>
            <person name="Feldgarden M."/>
            <person name="Gevers D."/>
            <person name="Morotomi M."/>
            <person name="Young S.K."/>
            <person name="Zeng Q."/>
            <person name="Gargeya S."/>
            <person name="Fitzgerald M."/>
            <person name="Haas B."/>
            <person name="Abouelleil A."/>
            <person name="Alvarado L."/>
            <person name="Arachchi H.M."/>
            <person name="Berlin A."/>
            <person name="Brown A."/>
            <person name="Chapman S.B."/>
            <person name="Dunbar C."/>
            <person name="Gearin G."/>
            <person name="Goldberg J."/>
            <person name="Griggs A."/>
            <person name="Gujja S."/>
            <person name="Heiman D."/>
            <person name="Howarth C."/>
            <person name="Lui A."/>
            <person name="MacDonald P.J.P."/>
            <person name="Montmayeur A."/>
            <person name="Murphy C."/>
            <person name="Neiman D."/>
            <person name="Pearson M."/>
            <person name="Priest M."/>
            <person name="Roberts A."/>
            <person name="Saif S."/>
            <person name="Shea T."/>
            <person name="Sisk P."/>
            <person name="Stolte C."/>
            <person name="Sykes S."/>
            <person name="Wortman J."/>
            <person name="Nusbaum C."/>
            <person name="Birren B."/>
        </authorList>
    </citation>
    <scope>NUCLEOTIDE SEQUENCE [LARGE SCALE GENOMIC DNA]</scope>
    <source>
        <strain evidence="9 10">YIT 11850</strain>
    </source>
</reference>
<keyword evidence="10" id="KW-1185">Reference proteome</keyword>
<evidence type="ECO:0000256" key="3">
    <source>
        <dbReference type="ARBA" id="ARBA00022692"/>
    </source>
</evidence>
<dbReference type="EMBL" id="ADLT01000057">
    <property type="protein sequence ID" value="EHO62300.1"/>
    <property type="molecule type" value="Genomic_DNA"/>
</dbReference>
<dbReference type="HOGENOM" id="CLU_096410_3_1_9"/>
<evidence type="ECO:0000313" key="9">
    <source>
        <dbReference type="EMBL" id="EHO62300.1"/>
    </source>
</evidence>
<feature type="transmembrane region" description="Helical" evidence="8">
    <location>
        <begin position="170"/>
        <end position="187"/>
    </location>
</feature>
<evidence type="ECO:0000256" key="6">
    <source>
        <dbReference type="ARBA" id="ARBA00023136"/>
    </source>
</evidence>
<keyword evidence="4 8" id="KW-1133">Transmembrane helix</keyword>
<dbReference type="InterPro" id="IPR022929">
    <property type="entry name" value="Put_MntP"/>
</dbReference>
<sequence>MDFLFLFNSVLLGASLAMDAFSVSLANGIHEPFMRKRKMALIAGTFGFFQFLMPLLGWICVHWVVDLFQSLLPYIPWISLVLLFALGLMMIRDGLSGEEEEVCPETSFQCLLLQGLATSMDALSVGFAIASFGAREAVASSAIIGVVTFLICLAGIVLGRYFGMKLADKATVAGGLILMSIGLEIFLSA</sequence>
<evidence type="ECO:0000256" key="2">
    <source>
        <dbReference type="ARBA" id="ARBA00022475"/>
    </source>
</evidence>
<evidence type="ECO:0000256" key="7">
    <source>
        <dbReference type="ARBA" id="ARBA00023211"/>
    </source>
</evidence>
<protein>
    <recommendedName>
        <fullName evidence="8">Putative manganese efflux pump MntP</fullName>
    </recommendedName>
</protein>
<accession>H1D2B6</accession>
<dbReference type="AlphaFoldDB" id="H1D2B6"/>
<comment type="subcellular location">
    <subcellularLocation>
        <location evidence="8">Cell membrane</location>
        <topology evidence="8">Multi-pass membrane protein</topology>
    </subcellularLocation>
</comment>
<dbReference type="Pfam" id="PF02659">
    <property type="entry name" value="Mntp"/>
    <property type="match status" value="1"/>
</dbReference>
<dbReference type="GO" id="GO:0005384">
    <property type="term" value="F:manganese ion transmembrane transporter activity"/>
    <property type="evidence" value="ECO:0007669"/>
    <property type="project" value="UniProtKB-UniRule"/>
</dbReference>
<evidence type="ECO:0000256" key="4">
    <source>
        <dbReference type="ARBA" id="ARBA00022989"/>
    </source>
</evidence>
<feature type="transmembrane region" description="Helical" evidence="8">
    <location>
        <begin position="138"/>
        <end position="158"/>
    </location>
</feature>
<dbReference type="InterPro" id="IPR003810">
    <property type="entry name" value="Mntp/YtaF"/>
</dbReference>
<proteinExistence type="inferred from homology"/>
<dbReference type="Proteomes" id="UP000003277">
    <property type="component" value="Unassembled WGS sequence"/>
</dbReference>
<gene>
    <name evidence="8" type="primary">mntP</name>
    <name evidence="9" type="ORF">HMPREF9453_01754</name>
</gene>
<evidence type="ECO:0000313" key="10">
    <source>
        <dbReference type="Proteomes" id="UP000003277"/>
    </source>
</evidence>
<feature type="transmembrane region" description="Helical" evidence="8">
    <location>
        <begin position="41"/>
        <end position="65"/>
    </location>
</feature>
<comment type="function">
    <text evidence="8">Probably functions as a manganese efflux pump.</text>
</comment>
<name>H1D2B6_9FIRM</name>
<feature type="transmembrane region" description="Helical" evidence="8">
    <location>
        <begin position="71"/>
        <end position="91"/>
    </location>
</feature>
<organism evidence="9 10">
    <name type="scientific">Dialister succinatiphilus YIT 11850</name>
    <dbReference type="NCBI Taxonomy" id="742743"/>
    <lineage>
        <taxon>Bacteria</taxon>
        <taxon>Bacillati</taxon>
        <taxon>Bacillota</taxon>
        <taxon>Negativicutes</taxon>
        <taxon>Veillonellales</taxon>
        <taxon>Veillonellaceae</taxon>
        <taxon>Dialister</taxon>
    </lineage>
</organism>
<dbReference type="eggNOG" id="COG1971">
    <property type="taxonomic scope" value="Bacteria"/>
</dbReference>
<feature type="transmembrane region" description="Helical" evidence="8">
    <location>
        <begin position="6"/>
        <end position="29"/>
    </location>
</feature>
<dbReference type="HAMAP" id="MF_01521">
    <property type="entry name" value="MntP_pump"/>
    <property type="match status" value="1"/>
</dbReference>
<dbReference type="PANTHER" id="PTHR35529">
    <property type="entry name" value="MANGANESE EFFLUX PUMP MNTP-RELATED"/>
    <property type="match status" value="1"/>
</dbReference>
<keyword evidence="7 8" id="KW-0464">Manganese</keyword>
<evidence type="ECO:0000256" key="5">
    <source>
        <dbReference type="ARBA" id="ARBA00023065"/>
    </source>
</evidence>
<evidence type="ECO:0000256" key="8">
    <source>
        <dbReference type="HAMAP-Rule" id="MF_01521"/>
    </source>
</evidence>
<keyword evidence="2 8" id="KW-1003">Cell membrane</keyword>
<dbReference type="GO" id="GO:0005886">
    <property type="term" value="C:plasma membrane"/>
    <property type="evidence" value="ECO:0007669"/>
    <property type="project" value="UniProtKB-SubCell"/>
</dbReference>
<keyword evidence="5 8" id="KW-0406">Ion transport</keyword>
<dbReference type="OrthoDB" id="9811590at2"/>
<dbReference type="STRING" id="742743.HMPREF9453_01754"/>
<feature type="transmembrane region" description="Helical" evidence="8">
    <location>
        <begin position="111"/>
        <end position="132"/>
    </location>
</feature>
<keyword evidence="3 8" id="KW-0812">Transmembrane</keyword>
<keyword evidence="1 8" id="KW-0813">Transport</keyword>
<keyword evidence="6 8" id="KW-0472">Membrane</keyword>